<feature type="compositionally biased region" description="Basic and acidic residues" evidence="4">
    <location>
        <begin position="606"/>
        <end position="629"/>
    </location>
</feature>
<evidence type="ECO:0000256" key="2">
    <source>
        <dbReference type="ARBA" id="ARBA00023043"/>
    </source>
</evidence>
<feature type="compositionally biased region" description="Polar residues" evidence="4">
    <location>
        <begin position="911"/>
        <end position="929"/>
    </location>
</feature>
<feature type="region of interest" description="Disordered" evidence="4">
    <location>
        <begin position="480"/>
        <end position="522"/>
    </location>
</feature>
<feature type="region of interest" description="Disordered" evidence="4">
    <location>
        <begin position="536"/>
        <end position="567"/>
    </location>
</feature>
<feature type="compositionally biased region" description="Low complexity" evidence="4">
    <location>
        <begin position="983"/>
        <end position="993"/>
    </location>
</feature>
<dbReference type="Proteomes" id="UP000515154">
    <property type="component" value="Linkage group LG25"/>
</dbReference>
<evidence type="ECO:0000256" key="3">
    <source>
        <dbReference type="PROSITE-ProRule" id="PRU00023"/>
    </source>
</evidence>
<dbReference type="PROSITE" id="PS50297">
    <property type="entry name" value="ANK_REP_REGION"/>
    <property type="match status" value="2"/>
</dbReference>
<evidence type="ECO:0000256" key="1">
    <source>
        <dbReference type="ARBA" id="ARBA00022737"/>
    </source>
</evidence>
<feature type="compositionally biased region" description="Polar residues" evidence="4">
    <location>
        <begin position="668"/>
        <end position="680"/>
    </location>
</feature>
<dbReference type="PROSITE" id="PS50088">
    <property type="entry name" value="ANK_REPEAT"/>
    <property type="match status" value="3"/>
</dbReference>
<dbReference type="GO" id="GO:0016301">
    <property type="term" value="F:kinase activity"/>
    <property type="evidence" value="ECO:0007669"/>
    <property type="project" value="UniProtKB-KW"/>
</dbReference>
<keyword evidence="2 3" id="KW-0040">ANK repeat</keyword>
<dbReference type="SMART" id="SM00248">
    <property type="entry name" value="ANK"/>
    <property type="match status" value="7"/>
</dbReference>
<feature type="region of interest" description="Disordered" evidence="4">
    <location>
        <begin position="911"/>
        <end position="963"/>
    </location>
</feature>
<feature type="region of interest" description="Disordered" evidence="4">
    <location>
        <begin position="790"/>
        <end position="812"/>
    </location>
</feature>
<proteinExistence type="predicted"/>
<reference evidence="6" key="1">
    <citation type="submission" date="2025-08" db="UniProtKB">
        <authorList>
            <consortium name="RefSeq"/>
        </authorList>
    </citation>
    <scope>IDENTIFICATION</scope>
</reference>
<dbReference type="SUPFAM" id="SSF48403">
    <property type="entry name" value="Ankyrin repeat"/>
    <property type="match status" value="1"/>
</dbReference>
<feature type="region of interest" description="Disordered" evidence="4">
    <location>
        <begin position="753"/>
        <end position="772"/>
    </location>
</feature>
<dbReference type="Pfam" id="PF12796">
    <property type="entry name" value="Ank_2"/>
    <property type="match status" value="2"/>
</dbReference>
<evidence type="ECO:0000256" key="4">
    <source>
        <dbReference type="SAM" id="MobiDB-lite"/>
    </source>
</evidence>
<feature type="region of interest" description="Disordered" evidence="4">
    <location>
        <begin position="1060"/>
        <end position="1168"/>
    </location>
</feature>
<feature type="repeat" description="ANK" evidence="3">
    <location>
        <begin position="136"/>
        <end position="168"/>
    </location>
</feature>
<feature type="compositionally biased region" description="Low complexity" evidence="4">
    <location>
        <begin position="502"/>
        <end position="522"/>
    </location>
</feature>
<keyword evidence="5" id="KW-1185">Reference proteome</keyword>
<dbReference type="AlphaFoldDB" id="A0A6P7TH45"/>
<dbReference type="KEGG" id="osn:115224200"/>
<dbReference type="PANTHER" id="PTHR24198">
    <property type="entry name" value="ANKYRIN REPEAT AND PROTEIN KINASE DOMAIN-CONTAINING PROTEIN"/>
    <property type="match status" value="1"/>
</dbReference>
<dbReference type="InterPro" id="IPR036770">
    <property type="entry name" value="Ankyrin_rpt-contain_sf"/>
</dbReference>
<keyword evidence="6" id="KW-0808">Transferase</keyword>
<feature type="region of interest" description="Disordered" evidence="4">
    <location>
        <begin position="842"/>
        <end position="874"/>
    </location>
</feature>
<dbReference type="Gene3D" id="1.25.40.20">
    <property type="entry name" value="Ankyrin repeat-containing domain"/>
    <property type="match status" value="2"/>
</dbReference>
<accession>A0A6P7TH45</accession>
<feature type="repeat" description="ANK" evidence="3">
    <location>
        <begin position="202"/>
        <end position="234"/>
    </location>
</feature>
<evidence type="ECO:0000313" key="5">
    <source>
        <dbReference type="Proteomes" id="UP000515154"/>
    </source>
</evidence>
<keyword evidence="6" id="KW-0418">Kinase</keyword>
<dbReference type="PANTHER" id="PTHR24198:SF165">
    <property type="entry name" value="ANKYRIN REPEAT-CONTAINING PROTEIN-RELATED"/>
    <property type="match status" value="1"/>
</dbReference>
<feature type="region of interest" description="Disordered" evidence="4">
    <location>
        <begin position="606"/>
        <end position="690"/>
    </location>
</feature>
<evidence type="ECO:0000313" key="6">
    <source>
        <dbReference type="RefSeq" id="XP_029650824.1"/>
    </source>
</evidence>
<feature type="compositionally biased region" description="Acidic residues" evidence="4">
    <location>
        <begin position="643"/>
        <end position="652"/>
    </location>
</feature>
<organism evidence="5 6">
    <name type="scientific">Octopus sinensis</name>
    <name type="common">East Asian common octopus</name>
    <dbReference type="NCBI Taxonomy" id="2607531"/>
    <lineage>
        <taxon>Eukaryota</taxon>
        <taxon>Metazoa</taxon>
        <taxon>Spiralia</taxon>
        <taxon>Lophotrochozoa</taxon>
        <taxon>Mollusca</taxon>
        <taxon>Cephalopoda</taxon>
        <taxon>Coleoidea</taxon>
        <taxon>Octopodiformes</taxon>
        <taxon>Octopoda</taxon>
        <taxon>Incirrata</taxon>
        <taxon>Octopodidae</taxon>
        <taxon>Octopus</taxon>
    </lineage>
</organism>
<feature type="repeat" description="ANK" evidence="3">
    <location>
        <begin position="340"/>
        <end position="372"/>
    </location>
</feature>
<dbReference type="InterPro" id="IPR002110">
    <property type="entry name" value="Ankyrin_rpt"/>
</dbReference>
<gene>
    <name evidence="6" type="primary">LOC115224200</name>
</gene>
<name>A0A6P7TH45_9MOLL</name>
<keyword evidence="1" id="KW-0677">Repeat</keyword>
<feature type="compositionally biased region" description="Pro residues" evidence="4">
    <location>
        <begin position="759"/>
        <end position="770"/>
    </location>
</feature>
<feature type="compositionally biased region" description="Polar residues" evidence="4">
    <location>
        <begin position="1085"/>
        <end position="1097"/>
    </location>
</feature>
<feature type="region of interest" description="Disordered" evidence="4">
    <location>
        <begin position="975"/>
        <end position="994"/>
    </location>
</feature>
<feature type="compositionally biased region" description="Polar residues" evidence="4">
    <location>
        <begin position="630"/>
        <end position="642"/>
    </location>
</feature>
<feature type="compositionally biased region" description="Low complexity" evidence="4">
    <location>
        <begin position="849"/>
        <end position="861"/>
    </location>
</feature>
<protein>
    <submittedName>
        <fullName evidence="6">Probable serine/threonine-protein kinase nek3 isoform X1</fullName>
    </submittedName>
</protein>
<dbReference type="RefSeq" id="XP_029650824.1">
    <property type="nucleotide sequence ID" value="XM_029794964.2"/>
</dbReference>
<sequence>MGLKRKDFEKAASFLNEFLLKLSEDVECAELRDSLTLALLHMQKYYRILQCRSQEKNAYQANMLPLSARSLSPMTPFIDAPDKFLWKWTNLESTKLRNSMSYILPNIIQATKEGDIEKILEIVMQDPTLVNETDCLGRTPLMYAIHYNQLEALKCLLEKNADVNISAHDGSTAVHKACYDSNCKALEFIIHQRGDIHCQDTQLRSPIHWAVATPSTDCLKLLLPLNVNVSSRDKDGLSPSMWACRLDHIDHFELLCKANQWQNDEEVETDDSGRTWLHWAVRRTEPLECLQTLLTKDSAALRDKEGKTVILVAAELGSYPACKLIVELAGQSVVHDQDNCERTALHLATLGGHGNVLNFLLENGANIEVRDQFQATAWDYASNKQLHYCQLIIKSHMHQSLQVGLRASNSNNLWQKNPGNRLNDQLLTINEQMHCNTNNNNNVNTITTTAITATTTSPIATTTTTTTTTNVGNVIKTNHQNTMRHDSRRSTECSSDEGGIENNNNNNNSQHVVMNNNNNNYSNTIRRGLRNRSASFQHRGESNVPSKLENERSPQSVICPPKKPRNQHFLTAGNIQQFNPHSSISPPLTNTDNVSDEIVRDEETASRLAMHHKDETRENQESLENKEQQPNRPDSPVLSNTNEEQESVTEELDLARNEDVSPDLMPTQWESESLKTSMSQPCPPPGSPTKQRYISASLHGQARNTLGANKENMVKNYNLTNEALNYPSTVQPPILDSQKSPQNSVLHSRSLFHRNQQPPSTPPPPPPPQMTIPFNSVAASFPAPLRNLKKESSFNNHSNKIRSDELADDSSAEQLVPRAKMAPVNVLHQKPPLRSALVARNNIPQPGMNSESNSNNNNNINKPWSPKHPPQRSITALNNSRKMMDPKGSQNIHGASISSLSKDFLQLNRSNSSNLTQNTGNTESCSLPSTLLPLANAPPLSQSQTLPKKHLRRKQELQKDSLSADSLIARGQGVMEPLSQPKSPGSGPAAAPGQLARSPLLVSNQSHTRPDHSENYNPQQAAVNSHTYSRFGSTSQKGNRILQSADNKFQDNKFVSEKHLQKLSDSSVPTTGKRVAPADSKHGINFSNSLVATSAQPAESDMDEGSTAKPSLNQPQEKKVKWLSSYPNSCAPAKKQQKLASPLAFNHGEPEIIESKPPLSQPRRTFRK</sequence>